<feature type="transmembrane region" description="Helical" evidence="7">
    <location>
        <begin position="337"/>
        <end position="354"/>
    </location>
</feature>
<comment type="subcellular location">
    <subcellularLocation>
        <location evidence="1 7">Cell membrane</location>
        <topology evidence="1 7">Multi-pass membrane protein</topology>
    </subcellularLocation>
</comment>
<dbReference type="InterPro" id="IPR000515">
    <property type="entry name" value="MetI-like"/>
</dbReference>
<protein>
    <submittedName>
        <fullName evidence="9">Amino acid ABC transporter permease</fullName>
    </submittedName>
</protein>
<organism evidence="9 10">
    <name type="scientific">Symplocastrum torsivum CPER-KK1</name>
    <dbReference type="NCBI Taxonomy" id="450513"/>
    <lineage>
        <taxon>Bacteria</taxon>
        <taxon>Bacillati</taxon>
        <taxon>Cyanobacteriota</taxon>
        <taxon>Cyanophyceae</taxon>
        <taxon>Oscillatoriophycideae</taxon>
        <taxon>Oscillatoriales</taxon>
        <taxon>Microcoleaceae</taxon>
        <taxon>Symplocastrum</taxon>
    </lineage>
</organism>
<gene>
    <name evidence="9" type="ORF">KME25_09585</name>
</gene>
<dbReference type="NCBIfam" id="TIGR01726">
    <property type="entry name" value="HEQRo_perm_3TM"/>
    <property type="match status" value="1"/>
</dbReference>
<dbReference type="Pfam" id="PF00528">
    <property type="entry name" value="BPD_transp_1"/>
    <property type="match status" value="1"/>
</dbReference>
<feature type="transmembrane region" description="Helical" evidence="7">
    <location>
        <begin position="27"/>
        <end position="51"/>
    </location>
</feature>
<feature type="transmembrane region" description="Helical" evidence="7">
    <location>
        <begin position="78"/>
        <end position="98"/>
    </location>
</feature>
<comment type="caution">
    <text evidence="9">The sequence shown here is derived from an EMBL/GenBank/DDBJ whole genome shotgun (WGS) entry which is preliminary data.</text>
</comment>
<accession>A0A951U997</accession>
<dbReference type="GO" id="GO:0043190">
    <property type="term" value="C:ATP-binding cassette (ABC) transporter complex"/>
    <property type="evidence" value="ECO:0007669"/>
    <property type="project" value="InterPro"/>
</dbReference>
<feature type="transmembrane region" description="Helical" evidence="7">
    <location>
        <begin position="366"/>
        <end position="384"/>
    </location>
</feature>
<feature type="transmembrane region" description="Helical" evidence="7">
    <location>
        <begin position="105"/>
        <end position="123"/>
    </location>
</feature>
<keyword evidence="4 7" id="KW-0812">Transmembrane</keyword>
<reference evidence="9" key="2">
    <citation type="journal article" date="2022" name="Microbiol. Resour. Announc.">
        <title>Metagenome Sequencing to Explore Phylogenomics of Terrestrial Cyanobacteria.</title>
        <authorList>
            <person name="Ward R.D."/>
            <person name="Stajich J.E."/>
            <person name="Johansen J.R."/>
            <person name="Huntemann M."/>
            <person name="Clum A."/>
            <person name="Foster B."/>
            <person name="Foster B."/>
            <person name="Roux S."/>
            <person name="Palaniappan K."/>
            <person name="Varghese N."/>
            <person name="Mukherjee S."/>
            <person name="Reddy T.B.K."/>
            <person name="Daum C."/>
            <person name="Copeland A."/>
            <person name="Chen I.A."/>
            <person name="Ivanova N.N."/>
            <person name="Kyrpides N.C."/>
            <person name="Shapiro N."/>
            <person name="Eloe-Fadrosh E.A."/>
            <person name="Pietrasiak N."/>
        </authorList>
    </citation>
    <scope>NUCLEOTIDE SEQUENCE</scope>
    <source>
        <strain evidence="9">CPER-KK1</strain>
    </source>
</reference>
<feature type="transmembrane region" description="Helical" evidence="7">
    <location>
        <begin position="185"/>
        <end position="211"/>
    </location>
</feature>
<dbReference type="EMBL" id="JAHHIF010000010">
    <property type="protein sequence ID" value="MBW4544679.1"/>
    <property type="molecule type" value="Genomic_DNA"/>
</dbReference>
<evidence type="ECO:0000313" key="9">
    <source>
        <dbReference type="EMBL" id="MBW4544679.1"/>
    </source>
</evidence>
<dbReference type="GO" id="GO:0022857">
    <property type="term" value="F:transmembrane transporter activity"/>
    <property type="evidence" value="ECO:0007669"/>
    <property type="project" value="InterPro"/>
</dbReference>
<dbReference type="InterPro" id="IPR035906">
    <property type="entry name" value="MetI-like_sf"/>
</dbReference>
<feature type="transmembrane region" description="Helical" evidence="7">
    <location>
        <begin position="300"/>
        <end position="317"/>
    </location>
</feature>
<evidence type="ECO:0000313" key="10">
    <source>
        <dbReference type="Proteomes" id="UP000753908"/>
    </source>
</evidence>
<reference evidence="9" key="1">
    <citation type="submission" date="2021-05" db="EMBL/GenBank/DDBJ databases">
        <authorList>
            <person name="Pietrasiak N."/>
            <person name="Ward R."/>
            <person name="Stajich J.E."/>
            <person name="Kurbessoian T."/>
        </authorList>
    </citation>
    <scope>NUCLEOTIDE SEQUENCE</scope>
    <source>
        <strain evidence="9">CPER-KK1</strain>
    </source>
</reference>
<dbReference type="InterPro" id="IPR010065">
    <property type="entry name" value="AA_ABC_transptr_permease_3TM"/>
</dbReference>
<evidence type="ECO:0000259" key="8">
    <source>
        <dbReference type="PROSITE" id="PS50928"/>
    </source>
</evidence>
<feature type="transmembrane region" description="Helical" evidence="7">
    <location>
        <begin position="232"/>
        <end position="251"/>
    </location>
</feature>
<dbReference type="GO" id="GO:0006865">
    <property type="term" value="P:amino acid transport"/>
    <property type="evidence" value="ECO:0007669"/>
    <property type="project" value="TreeGrafter"/>
</dbReference>
<dbReference type="SUPFAM" id="SSF161098">
    <property type="entry name" value="MetI-like"/>
    <property type="match status" value="1"/>
</dbReference>
<evidence type="ECO:0000256" key="1">
    <source>
        <dbReference type="ARBA" id="ARBA00004651"/>
    </source>
</evidence>
<evidence type="ECO:0000256" key="7">
    <source>
        <dbReference type="RuleBase" id="RU363032"/>
    </source>
</evidence>
<evidence type="ECO:0000256" key="2">
    <source>
        <dbReference type="ARBA" id="ARBA00022448"/>
    </source>
</evidence>
<evidence type="ECO:0000256" key="4">
    <source>
        <dbReference type="ARBA" id="ARBA00022692"/>
    </source>
</evidence>
<dbReference type="CDD" id="cd06261">
    <property type="entry name" value="TM_PBP2"/>
    <property type="match status" value="1"/>
</dbReference>
<keyword evidence="2 7" id="KW-0813">Transport</keyword>
<dbReference type="PANTHER" id="PTHR30614">
    <property type="entry name" value="MEMBRANE COMPONENT OF AMINO ACID ABC TRANSPORTER"/>
    <property type="match status" value="1"/>
</dbReference>
<feature type="transmembrane region" description="Helical" evidence="7">
    <location>
        <begin position="154"/>
        <end position="173"/>
    </location>
</feature>
<evidence type="ECO:0000256" key="5">
    <source>
        <dbReference type="ARBA" id="ARBA00022989"/>
    </source>
</evidence>
<evidence type="ECO:0000256" key="3">
    <source>
        <dbReference type="ARBA" id="ARBA00022475"/>
    </source>
</evidence>
<keyword evidence="5 7" id="KW-1133">Transmembrane helix</keyword>
<name>A0A951U997_9CYAN</name>
<feature type="domain" description="ABC transmembrane type-1" evidence="8">
    <location>
        <begin position="186"/>
        <end position="385"/>
    </location>
</feature>
<evidence type="ECO:0000256" key="6">
    <source>
        <dbReference type="ARBA" id="ARBA00023136"/>
    </source>
</evidence>
<dbReference type="PANTHER" id="PTHR30614:SF41">
    <property type="entry name" value="INNER MEMBRANE AMINO-ACID ABC TRANSPORTER PERMEASE PROTEIN YHDY"/>
    <property type="match status" value="1"/>
</dbReference>
<proteinExistence type="inferred from homology"/>
<dbReference type="InterPro" id="IPR043429">
    <property type="entry name" value="ArtM/GltK/GlnP/TcyL/YhdX-like"/>
</dbReference>
<sequence>MTLEMAPPPSVRPTPWNWARKNLFSTWYNVILSVVFLLVIFQAISSFLVWATTQAKWAVVSDNLRLYFAGRFPADSVWRLWLILAIITFLGGLTWGNLQMQSRPWSRPVLIGFAIAVALVLISPIGLNARLILCGQIALVAVGYWVGRQLDIKFSRWLPLLWVISIPVVFWLLKGGLGLENLQTSVWSGLVLTLLTAVLSISLSFPLGVLLALGRQSPLPVVRLLSTLYIEIVRGVPLISILFLGMVMLPFFLPPELSQVDRVPRAIIALTLFSAAYIAEDVRGGLQSVPRGQGEAARSLGLSAPLVVLLIVLPQAIRAVIPALVGTFLGLFKDTSLLSIFGFLDLFGISKTILANPAYIGRSNEAYPFIGLIYWVFCYAMSSVGQRLEASMNVGQR</sequence>
<dbReference type="Gene3D" id="1.10.3720.10">
    <property type="entry name" value="MetI-like"/>
    <property type="match status" value="1"/>
</dbReference>
<keyword evidence="3" id="KW-1003">Cell membrane</keyword>
<dbReference type="Proteomes" id="UP000753908">
    <property type="component" value="Unassembled WGS sequence"/>
</dbReference>
<keyword evidence="6 7" id="KW-0472">Membrane</keyword>
<comment type="similarity">
    <text evidence="7">Belongs to the binding-protein-dependent transport system permease family.</text>
</comment>
<dbReference type="AlphaFoldDB" id="A0A951U997"/>
<dbReference type="PROSITE" id="PS50928">
    <property type="entry name" value="ABC_TM1"/>
    <property type="match status" value="1"/>
</dbReference>
<feature type="transmembrane region" description="Helical" evidence="7">
    <location>
        <begin position="263"/>
        <end position="279"/>
    </location>
</feature>